<dbReference type="CDD" id="cd18787">
    <property type="entry name" value="SF2_C_DEAD"/>
    <property type="match status" value="1"/>
</dbReference>
<dbReference type="Proteomes" id="UP000887229">
    <property type="component" value="Unassembled WGS sequence"/>
</dbReference>
<dbReference type="InterPro" id="IPR011545">
    <property type="entry name" value="DEAD/DEAH_box_helicase_dom"/>
</dbReference>
<comment type="similarity">
    <text evidence="6">Belongs to the DEAD box helicase family.</text>
</comment>
<organism evidence="11 12">
    <name type="scientific">Emericellopsis atlantica</name>
    <dbReference type="NCBI Taxonomy" id="2614577"/>
    <lineage>
        <taxon>Eukaryota</taxon>
        <taxon>Fungi</taxon>
        <taxon>Dikarya</taxon>
        <taxon>Ascomycota</taxon>
        <taxon>Pezizomycotina</taxon>
        <taxon>Sordariomycetes</taxon>
        <taxon>Hypocreomycetidae</taxon>
        <taxon>Hypocreales</taxon>
        <taxon>Bionectriaceae</taxon>
        <taxon>Emericellopsis</taxon>
    </lineage>
</organism>
<dbReference type="EC" id="3.6.4.13" evidence="7"/>
<dbReference type="RefSeq" id="XP_046123202.1">
    <property type="nucleotide sequence ID" value="XM_046260817.1"/>
</dbReference>
<feature type="compositionally biased region" description="Gly residues" evidence="8">
    <location>
        <begin position="646"/>
        <end position="665"/>
    </location>
</feature>
<dbReference type="SMART" id="SM00487">
    <property type="entry name" value="DEXDc"/>
    <property type="match status" value="1"/>
</dbReference>
<keyword evidence="4 6" id="KW-0067">ATP-binding</keyword>
<dbReference type="AlphaFoldDB" id="A0A9P7ZYG0"/>
<evidence type="ECO:0000256" key="7">
    <source>
        <dbReference type="RuleBase" id="RU365068"/>
    </source>
</evidence>
<dbReference type="PANTHER" id="PTHR24031">
    <property type="entry name" value="RNA HELICASE"/>
    <property type="match status" value="1"/>
</dbReference>
<evidence type="ECO:0000256" key="8">
    <source>
        <dbReference type="SAM" id="MobiDB-lite"/>
    </source>
</evidence>
<dbReference type="SMART" id="SM00490">
    <property type="entry name" value="HELICc"/>
    <property type="match status" value="1"/>
</dbReference>
<dbReference type="EMBL" id="MU251242">
    <property type="protein sequence ID" value="KAG9259278.1"/>
    <property type="molecule type" value="Genomic_DNA"/>
</dbReference>
<evidence type="ECO:0000259" key="10">
    <source>
        <dbReference type="PROSITE" id="PS51194"/>
    </source>
</evidence>
<feature type="compositionally biased region" description="Gly residues" evidence="8">
    <location>
        <begin position="626"/>
        <end position="638"/>
    </location>
</feature>
<dbReference type="Pfam" id="PF00270">
    <property type="entry name" value="DEAD"/>
    <property type="match status" value="1"/>
</dbReference>
<dbReference type="InterPro" id="IPR014001">
    <property type="entry name" value="Helicase_ATP-bd"/>
</dbReference>
<evidence type="ECO:0000256" key="4">
    <source>
        <dbReference type="ARBA" id="ARBA00022840"/>
    </source>
</evidence>
<comment type="domain">
    <text evidence="7">The Q motif is unique to and characteristic of the DEAD box family of RNA helicases and controls ATP binding and hydrolysis.</text>
</comment>
<keyword evidence="5 7" id="KW-0694">RNA-binding</keyword>
<evidence type="ECO:0000256" key="3">
    <source>
        <dbReference type="ARBA" id="ARBA00022806"/>
    </source>
</evidence>
<dbReference type="GO" id="GO:0003724">
    <property type="term" value="F:RNA helicase activity"/>
    <property type="evidence" value="ECO:0007669"/>
    <property type="project" value="UniProtKB-EC"/>
</dbReference>
<dbReference type="PROSITE" id="PS51192">
    <property type="entry name" value="HELICASE_ATP_BIND_1"/>
    <property type="match status" value="1"/>
</dbReference>
<keyword evidence="2 6" id="KW-0378">Hydrolase</keyword>
<dbReference type="GO" id="GO:0003723">
    <property type="term" value="F:RNA binding"/>
    <property type="evidence" value="ECO:0007669"/>
    <property type="project" value="UniProtKB-UniRule"/>
</dbReference>
<feature type="compositionally biased region" description="Basic and acidic residues" evidence="8">
    <location>
        <begin position="583"/>
        <end position="594"/>
    </location>
</feature>
<proteinExistence type="inferred from homology"/>
<comment type="catalytic activity">
    <reaction evidence="7">
        <text>ATP + H2O = ADP + phosphate + H(+)</text>
        <dbReference type="Rhea" id="RHEA:13065"/>
        <dbReference type="ChEBI" id="CHEBI:15377"/>
        <dbReference type="ChEBI" id="CHEBI:15378"/>
        <dbReference type="ChEBI" id="CHEBI:30616"/>
        <dbReference type="ChEBI" id="CHEBI:43474"/>
        <dbReference type="ChEBI" id="CHEBI:456216"/>
        <dbReference type="EC" id="3.6.4.13"/>
    </reaction>
</comment>
<dbReference type="GeneID" id="70291720"/>
<dbReference type="Gene3D" id="3.40.50.300">
    <property type="entry name" value="P-loop containing nucleotide triphosphate hydrolases"/>
    <property type="match status" value="2"/>
</dbReference>
<dbReference type="PROSITE" id="PS51194">
    <property type="entry name" value="HELICASE_CTER"/>
    <property type="match status" value="1"/>
</dbReference>
<comment type="caution">
    <text evidence="11">The sequence shown here is derived from an EMBL/GenBank/DDBJ whole genome shotgun (WGS) entry which is preliminary data.</text>
</comment>
<accession>A0A9P7ZYG0</accession>
<feature type="compositionally biased region" description="Gly residues" evidence="8">
    <location>
        <begin position="596"/>
        <end position="608"/>
    </location>
</feature>
<evidence type="ECO:0000313" key="12">
    <source>
        <dbReference type="Proteomes" id="UP000887229"/>
    </source>
</evidence>
<sequence>MFRQTVRRCARTAGSMSSIPTLARPRLAMTVARNNNLTISSRLVLPLNLKNVATFGRSYSTETAEAAAAAETEAPAADDGQVVRFADLDKLNVHPNLITALTKGFRYETMTPVQAKTINPALKGTDIVAQAKTGTGKTIAFLLPLLQRMLDEDPSLATRSASRHARSDDIRGIIMSPTRELAEQIAQEAKALVKHTGLVVQTAVGGTNKVGMLRQVQREGCHLLVATPGRLNDLLSDTSSGIDAPKLAALVLDEADRMLDVGFEKELNDIISMLPSVEEKVRQTMLVSATIPDNVIRLARTMVRADDFEFVQTIPENESLTHDKVPQKVVPVSSWANVFPTLFELMEREYEAAEADPERKPFKAIVYFNTTSLTELAGEVGFQRRKERMTAMSTFSIHSKLGQMQRTRAADMFRRCRSGVLFSSDVTARGMDFPNVTHVIQIDSPRDRESYIHRLGRTGRQNKEGEGWLILTPLEVNAARKLLNGLPLKQDQSLESAEADIAEGELPKHFQEFKDIVQMVPKSLLSSAYSSSFGTASRKQELAEDLHYWVTRGWGWSETPPLSPSLVRNIGLDHRSGFINVGERMHSDRDDRGGRGGRGGFSRGGRGGDNFSRSFEGRRDDDGGRRGGGFGGGFSRGGRGGRDGGGRGFGGGRDGGRDGGSGGQW</sequence>
<dbReference type="SUPFAM" id="SSF52540">
    <property type="entry name" value="P-loop containing nucleoside triphosphate hydrolases"/>
    <property type="match status" value="2"/>
</dbReference>
<feature type="domain" description="Helicase C-terminal" evidence="10">
    <location>
        <begin position="345"/>
        <end position="502"/>
    </location>
</feature>
<protein>
    <recommendedName>
        <fullName evidence="7">ATP-dependent RNA helicase</fullName>
        <ecNumber evidence="7">3.6.4.13</ecNumber>
    </recommendedName>
</protein>
<keyword evidence="1 6" id="KW-0547">Nucleotide-binding</keyword>
<feature type="region of interest" description="Disordered" evidence="8">
    <location>
        <begin position="581"/>
        <end position="665"/>
    </location>
</feature>
<dbReference type="PROSITE" id="PS00039">
    <property type="entry name" value="DEAD_ATP_HELICASE"/>
    <property type="match status" value="1"/>
</dbReference>
<name>A0A9P7ZYG0_9HYPO</name>
<dbReference type="GO" id="GO:0005524">
    <property type="term" value="F:ATP binding"/>
    <property type="evidence" value="ECO:0007669"/>
    <property type="project" value="UniProtKB-UniRule"/>
</dbReference>
<comment type="function">
    <text evidence="7">RNA helicase.</text>
</comment>
<evidence type="ECO:0000313" key="11">
    <source>
        <dbReference type="EMBL" id="KAG9259278.1"/>
    </source>
</evidence>
<dbReference type="InterPro" id="IPR027417">
    <property type="entry name" value="P-loop_NTPase"/>
</dbReference>
<keyword evidence="12" id="KW-1185">Reference proteome</keyword>
<evidence type="ECO:0000256" key="6">
    <source>
        <dbReference type="RuleBase" id="RU000492"/>
    </source>
</evidence>
<evidence type="ECO:0000256" key="2">
    <source>
        <dbReference type="ARBA" id="ARBA00022801"/>
    </source>
</evidence>
<dbReference type="GO" id="GO:0016787">
    <property type="term" value="F:hydrolase activity"/>
    <property type="evidence" value="ECO:0007669"/>
    <property type="project" value="UniProtKB-KW"/>
</dbReference>
<evidence type="ECO:0000256" key="1">
    <source>
        <dbReference type="ARBA" id="ARBA00022741"/>
    </source>
</evidence>
<feature type="domain" description="Helicase ATP-binding" evidence="9">
    <location>
        <begin position="118"/>
        <end position="309"/>
    </location>
</feature>
<evidence type="ECO:0000259" key="9">
    <source>
        <dbReference type="PROSITE" id="PS51192"/>
    </source>
</evidence>
<keyword evidence="3 6" id="KW-0347">Helicase</keyword>
<gene>
    <name evidence="11" type="ORF">F5Z01DRAFT_614472</name>
</gene>
<dbReference type="OrthoDB" id="193716at2759"/>
<dbReference type="InterPro" id="IPR000629">
    <property type="entry name" value="RNA-helicase_DEAD-box_CS"/>
</dbReference>
<dbReference type="Pfam" id="PF00271">
    <property type="entry name" value="Helicase_C"/>
    <property type="match status" value="1"/>
</dbReference>
<evidence type="ECO:0000256" key="5">
    <source>
        <dbReference type="ARBA" id="ARBA00022884"/>
    </source>
</evidence>
<feature type="compositionally biased region" description="Basic and acidic residues" evidence="8">
    <location>
        <begin position="615"/>
        <end position="625"/>
    </location>
</feature>
<reference evidence="11" key="1">
    <citation type="journal article" date="2021" name="IMA Fungus">
        <title>Genomic characterization of three marine fungi, including Emericellopsis atlantica sp. nov. with signatures of a generalist lifestyle and marine biomass degradation.</title>
        <authorList>
            <person name="Hagestad O.C."/>
            <person name="Hou L."/>
            <person name="Andersen J.H."/>
            <person name="Hansen E.H."/>
            <person name="Altermark B."/>
            <person name="Li C."/>
            <person name="Kuhnert E."/>
            <person name="Cox R.J."/>
            <person name="Crous P.W."/>
            <person name="Spatafora J.W."/>
            <person name="Lail K."/>
            <person name="Amirebrahimi M."/>
            <person name="Lipzen A."/>
            <person name="Pangilinan J."/>
            <person name="Andreopoulos W."/>
            <person name="Hayes R.D."/>
            <person name="Ng V."/>
            <person name="Grigoriev I.V."/>
            <person name="Jackson S.A."/>
            <person name="Sutton T.D.S."/>
            <person name="Dobson A.D.W."/>
            <person name="Rama T."/>
        </authorList>
    </citation>
    <scope>NUCLEOTIDE SEQUENCE</scope>
    <source>
        <strain evidence="11">TS7</strain>
    </source>
</reference>
<dbReference type="InterPro" id="IPR001650">
    <property type="entry name" value="Helicase_C-like"/>
</dbReference>